<evidence type="ECO:0000256" key="1">
    <source>
        <dbReference type="SAM" id="Phobius"/>
    </source>
</evidence>
<accession>A0ABY1LI21</accession>
<reference evidence="2 3" key="1">
    <citation type="submission" date="2017-02" db="EMBL/GenBank/DDBJ databases">
        <authorList>
            <person name="Varghese N."/>
            <person name="Submissions S."/>
        </authorList>
    </citation>
    <scope>NUCLEOTIDE SEQUENCE [LARGE SCALE GENOMIC DNA]</scope>
    <source>
        <strain evidence="2 3">VKM Ac-1787</strain>
    </source>
</reference>
<keyword evidence="1" id="KW-0812">Transmembrane</keyword>
<sequence length="94" mass="9955">MTPARARTTIIFGLVLLATAVVQLGGLLTRRSGERGDVFLLVLLVVQIVPAAALSTTGLWARKRGGSKAAPPVGNLPENWRTTLNVVKSILKPV</sequence>
<dbReference type="EMBL" id="FUZO01000001">
    <property type="protein sequence ID" value="SKC40393.1"/>
    <property type="molecule type" value="Genomic_DNA"/>
</dbReference>
<feature type="transmembrane region" description="Helical" evidence="1">
    <location>
        <begin position="40"/>
        <end position="61"/>
    </location>
</feature>
<name>A0ABY1LI21_9MICO</name>
<keyword evidence="3" id="KW-1185">Reference proteome</keyword>
<evidence type="ECO:0000313" key="2">
    <source>
        <dbReference type="EMBL" id="SKC40393.1"/>
    </source>
</evidence>
<keyword evidence="1" id="KW-1133">Transmembrane helix</keyword>
<evidence type="ECO:0000313" key="3">
    <source>
        <dbReference type="Proteomes" id="UP000190827"/>
    </source>
</evidence>
<dbReference type="RefSeq" id="WP_139382365.1">
    <property type="nucleotide sequence ID" value="NZ_FUZO01000001.1"/>
</dbReference>
<proteinExistence type="predicted"/>
<protein>
    <submittedName>
        <fullName evidence="2">Uncharacterized protein</fullName>
    </submittedName>
</protein>
<organism evidence="2 3">
    <name type="scientific">Plantibacter cousiniae</name>
    <name type="common">nom. nud.</name>
    <dbReference type="NCBI Taxonomy" id="199709"/>
    <lineage>
        <taxon>Bacteria</taxon>
        <taxon>Bacillati</taxon>
        <taxon>Actinomycetota</taxon>
        <taxon>Actinomycetes</taxon>
        <taxon>Micrococcales</taxon>
        <taxon>Microbacteriaceae</taxon>
        <taxon>Plantibacter</taxon>
    </lineage>
</organism>
<dbReference type="Proteomes" id="UP000190827">
    <property type="component" value="Unassembled WGS sequence"/>
</dbReference>
<keyword evidence="1" id="KW-0472">Membrane</keyword>
<comment type="caution">
    <text evidence="2">The sequence shown here is derived from an EMBL/GenBank/DDBJ whole genome shotgun (WGS) entry which is preliminary data.</text>
</comment>
<gene>
    <name evidence="2" type="ORF">SAMN06295973_0605</name>
</gene>